<evidence type="ECO:0000313" key="2">
    <source>
        <dbReference type="EMBL" id="MEA5257954.1"/>
    </source>
</evidence>
<protein>
    <submittedName>
        <fullName evidence="2">Uncharacterized protein</fullName>
    </submittedName>
</protein>
<gene>
    <name evidence="2" type="ORF">VB264_09160</name>
</gene>
<sequence length="60" mass="6754">MAKKKFFIKKDEKDAKKKALEHFNTEENQIISEDVLGGFRQYGGKNPDPTEPPPPAPPAE</sequence>
<comment type="caution">
    <text evidence="2">The sequence shown here is derived from an EMBL/GenBank/DDBJ whole genome shotgun (WGS) entry which is preliminary data.</text>
</comment>
<keyword evidence="3" id="KW-1185">Reference proteome</keyword>
<organism evidence="2 3">
    <name type="scientific">Arcicella aquatica</name>
    <dbReference type="NCBI Taxonomy" id="217141"/>
    <lineage>
        <taxon>Bacteria</taxon>
        <taxon>Pseudomonadati</taxon>
        <taxon>Bacteroidota</taxon>
        <taxon>Cytophagia</taxon>
        <taxon>Cytophagales</taxon>
        <taxon>Flectobacillaceae</taxon>
        <taxon>Arcicella</taxon>
    </lineage>
</organism>
<evidence type="ECO:0000313" key="3">
    <source>
        <dbReference type="Proteomes" id="UP001304671"/>
    </source>
</evidence>
<accession>A0ABU5QM75</accession>
<dbReference type="Proteomes" id="UP001304671">
    <property type="component" value="Unassembled WGS sequence"/>
</dbReference>
<feature type="compositionally biased region" description="Pro residues" evidence="1">
    <location>
        <begin position="49"/>
        <end position="60"/>
    </location>
</feature>
<feature type="region of interest" description="Disordered" evidence="1">
    <location>
        <begin position="38"/>
        <end position="60"/>
    </location>
</feature>
<evidence type="ECO:0000256" key="1">
    <source>
        <dbReference type="SAM" id="MobiDB-lite"/>
    </source>
</evidence>
<reference evidence="2 3" key="1">
    <citation type="submission" date="2023-12" db="EMBL/GenBank/DDBJ databases">
        <title>Novel species of the genus Arcicella isolated from rivers.</title>
        <authorList>
            <person name="Lu H."/>
        </authorList>
    </citation>
    <scope>NUCLEOTIDE SEQUENCE [LARGE SCALE GENOMIC DNA]</scope>
    <source>
        <strain evidence="2 3">LMG 21963</strain>
    </source>
</reference>
<dbReference type="EMBL" id="JAYFUL010000011">
    <property type="protein sequence ID" value="MEA5257954.1"/>
    <property type="molecule type" value="Genomic_DNA"/>
</dbReference>
<dbReference type="RefSeq" id="WP_323248690.1">
    <property type="nucleotide sequence ID" value="NZ_JAYFUL010000011.1"/>
</dbReference>
<name>A0ABU5QM75_9BACT</name>
<proteinExistence type="predicted"/>